<name>A0AAD8BUF0_BIOPF</name>
<dbReference type="Proteomes" id="UP001233172">
    <property type="component" value="Unassembled WGS sequence"/>
</dbReference>
<comment type="caution">
    <text evidence="1">The sequence shown here is derived from an EMBL/GenBank/DDBJ whole genome shotgun (WGS) entry which is preliminary data.</text>
</comment>
<organism evidence="1 2">
    <name type="scientific">Biomphalaria pfeifferi</name>
    <name type="common">Bloodfluke planorb</name>
    <name type="synonym">Freshwater snail</name>
    <dbReference type="NCBI Taxonomy" id="112525"/>
    <lineage>
        <taxon>Eukaryota</taxon>
        <taxon>Metazoa</taxon>
        <taxon>Spiralia</taxon>
        <taxon>Lophotrochozoa</taxon>
        <taxon>Mollusca</taxon>
        <taxon>Gastropoda</taxon>
        <taxon>Heterobranchia</taxon>
        <taxon>Euthyneura</taxon>
        <taxon>Panpulmonata</taxon>
        <taxon>Hygrophila</taxon>
        <taxon>Lymnaeoidea</taxon>
        <taxon>Planorbidae</taxon>
        <taxon>Biomphalaria</taxon>
    </lineage>
</organism>
<protein>
    <submittedName>
        <fullName evidence="1">Uncharacterized protein</fullName>
    </submittedName>
</protein>
<reference evidence="1" key="1">
    <citation type="journal article" date="2023" name="PLoS Negl. Trop. Dis.">
        <title>A genome sequence for Biomphalaria pfeifferi, the major vector snail for the human-infecting parasite Schistosoma mansoni.</title>
        <authorList>
            <person name="Bu L."/>
            <person name="Lu L."/>
            <person name="Laidemitt M.R."/>
            <person name="Zhang S.M."/>
            <person name="Mutuku M."/>
            <person name="Mkoji G."/>
            <person name="Steinauer M."/>
            <person name="Loker E.S."/>
        </authorList>
    </citation>
    <scope>NUCLEOTIDE SEQUENCE</scope>
    <source>
        <strain evidence="1">KasaAsao</strain>
    </source>
</reference>
<dbReference type="AlphaFoldDB" id="A0AAD8BUF0"/>
<gene>
    <name evidence="1" type="ORF">Bpfe_010522</name>
</gene>
<keyword evidence="2" id="KW-1185">Reference proteome</keyword>
<dbReference type="EMBL" id="JASAOG010000038">
    <property type="protein sequence ID" value="KAK0059994.1"/>
    <property type="molecule type" value="Genomic_DNA"/>
</dbReference>
<evidence type="ECO:0000313" key="1">
    <source>
        <dbReference type="EMBL" id="KAK0059994.1"/>
    </source>
</evidence>
<reference evidence="1" key="2">
    <citation type="submission" date="2023-04" db="EMBL/GenBank/DDBJ databases">
        <authorList>
            <person name="Bu L."/>
            <person name="Lu L."/>
            <person name="Laidemitt M.R."/>
            <person name="Zhang S.M."/>
            <person name="Mutuku M."/>
            <person name="Mkoji G."/>
            <person name="Steinauer M."/>
            <person name="Loker E.S."/>
        </authorList>
    </citation>
    <scope>NUCLEOTIDE SEQUENCE</scope>
    <source>
        <strain evidence="1">KasaAsao</strain>
        <tissue evidence="1">Whole Snail</tissue>
    </source>
</reference>
<proteinExistence type="predicted"/>
<evidence type="ECO:0000313" key="2">
    <source>
        <dbReference type="Proteomes" id="UP001233172"/>
    </source>
</evidence>
<sequence>MTDFCSSTPQSRVWDASKAIFSRSLIPLYLMFLIDLRRKQVASSGFLEEDFEEASQ</sequence>
<feature type="non-terminal residue" evidence="1">
    <location>
        <position position="56"/>
    </location>
</feature>
<accession>A0AAD8BUF0</accession>